<accession>A0A2G5CCZ2</accession>
<evidence type="ECO:0000313" key="2">
    <source>
        <dbReference type="Proteomes" id="UP000230069"/>
    </source>
</evidence>
<name>A0A2G5CCZ2_AQUCA</name>
<dbReference type="STRING" id="218851.A0A2G5CCZ2"/>
<dbReference type="Proteomes" id="UP000230069">
    <property type="component" value="Unassembled WGS sequence"/>
</dbReference>
<dbReference type="EMBL" id="KZ305079">
    <property type="protein sequence ID" value="PIA29145.1"/>
    <property type="molecule type" value="Genomic_DNA"/>
</dbReference>
<protein>
    <submittedName>
        <fullName evidence="1">Uncharacterized protein</fullName>
    </submittedName>
</protein>
<sequence length="123" mass="14673">MSLPFDTKVKERLVAEERYKKEVQMKIPFLLLRLVDHQAGQRGASIHCFNEMQVGAADYIALARNYHTVFIFDIPAMSMRICDKQLLLMIYFKELMRGRYLPVKFPILNRHRRWETSSFVKMF</sequence>
<evidence type="ECO:0000313" key="1">
    <source>
        <dbReference type="EMBL" id="PIA29145.1"/>
    </source>
</evidence>
<dbReference type="AlphaFoldDB" id="A0A2G5CCZ2"/>
<reference evidence="1 2" key="1">
    <citation type="submission" date="2017-09" db="EMBL/GenBank/DDBJ databases">
        <title>WGS assembly of Aquilegia coerulea Goldsmith.</title>
        <authorList>
            <person name="Hodges S."/>
            <person name="Kramer E."/>
            <person name="Nordborg M."/>
            <person name="Tomkins J."/>
            <person name="Borevitz J."/>
            <person name="Derieg N."/>
            <person name="Yan J."/>
            <person name="Mihaltcheva S."/>
            <person name="Hayes R.D."/>
            <person name="Rokhsar D."/>
        </authorList>
    </citation>
    <scope>NUCLEOTIDE SEQUENCE [LARGE SCALE GENOMIC DNA]</scope>
    <source>
        <strain evidence="2">cv. Goldsmith</strain>
    </source>
</reference>
<dbReference type="OrthoDB" id="548867at2759"/>
<organism evidence="1 2">
    <name type="scientific">Aquilegia coerulea</name>
    <name type="common">Rocky mountain columbine</name>
    <dbReference type="NCBI Taxonomy" id="218851"/>
    <lineage>
        <taxon>Eukaryota</taxon>
        <taxon>Viridiplantae</taxon>
        <taxon>Streptophyta</taxon>
        <taxon>Embryophyta</taxon>
        <taxon>Tracheophyta</taxon>
        <taxon>Spermatophyta</taxon>
        <taxon>Magnoliopsida</taxon>
        <taxon>Ranunculales</taxon>
        <taxon>Ranunculaceae</taxon>
        <taxon>Thalictroideae</taxon>
        <taxon>Aquilegia</taxon>
    </lineage>
</organism>
<dbReference type="InParanoid" id="A0A2G5CCZ2"/>
<proteinExistence type="predicted"/>
<gene>
    <name evidence="1" type="ORF">AQUCO_06200020v1</name>
</gene>
<keyword evidence="2" id="KW-1185">Reference proteome</keyword>